<protein>
    <submittedName>
        <fullName evidence="2">Uncharacterized protein</fullName>
    </submittedName>
</protein>
<dbReference type="EMBL" id="CP036275">
    <property type="protein sequence ID" value="QDU37500.1"/>
    <property type="molecule type" value="Genomic_DNA"/>
</dbReference>
<feature type="region of interest" description="Disordered" evidence="1">
    <location>
        <begin position="1"/>
        <end position="22"/>
    </location>
</feature>
<dbReference type="KEGG" id="mri:Mal4_18140"/>
<proteinExistence type="predicted"/>
<organism evidence="2 3">
    <name type="scientific">Maioricimonas rarisocia</name>
    <dbReference type="NCBI Taxonomy" id="2528026"/>
    <lineage>
        <taxon>Bacteria</taxon>
        <taxon>Pseudomonadati</taxon>
        <taxon>Planctomycetota</taxon>
        <taxon>Planctomycetia</taxon>
        <taxon>Planctomycetales</taxon>
        <taxon>Planctomycetaceae</taxon>
        <taxon>Maioricimonas</taxon>
    </lineage>
</organism>
<reference evidence="2 3" key="1">
    <citation type="submission" date="2019-02" db="EMBL/GenBank/DDBJ databases">
        <title>Deep-cultivation of Planctomycetes and their phenomic and genomic characterization uncovers novel biology.</title>
        <authorList>
            <person name="Wiegand S."/>
            <person name="Jogler M."/>
            <person name="Boedeker C."/>
            <person name="Pinto D."/>
            <person name="Vollmers J."/>
            <person name="Rivas-Marin E."/>
            <person name="Kohn T."/>
            <person name="Peeters S.H."/>
            <person name="Heuer A."/>
            <person name="Rast P."/>
            <person name="Oberbeckmann S."/>
            <person name="Bunk B."/>
            <person name="Jeske O."/>
            <person name="Meyerdierks A."/>
            <person name="Storesund J.E."/>
            <person name="Kallscheuer N."/>
            <person name="Luecker S."/>
            <person name="Lage O.M."/>
            <person name="Pohl T."/>
            <person name="Merkel B.J."/>
            <person name="Hornburger P."/>
            <person name="Mueller R.-W."/>
            <person name="Bruemmer F."/>
            <person name="Labrenz M."/>
            <person name="Spormann A.M."/>
            <person name="Op den Camp H."/>
            <person name="Overmann J."/>
            <person name="Amann R."/>
            <person name="Jetten M.S.M."/>
            <person name="Mascher T."/>
            <person name="Medema M.H."/>
            <person name="Devos D.P."/>
            <person name="Kaster A.-K."/>
            <person name="Ovreas L."/>
            <person name="Rohde M."/>
            <person name="Galperin M.Y."/>
            <person name="Jogler C."/>
        </authorList>
    </citation>
    <scope>NUCLEOTIDE SEQUENCE [LARGE SCALE GENOMIC DNA]</scope>
    <source>
        <strain evidence="2 3">Mal4</strain>
    </source>
</reference>
<evidence type="ECO:0000256" key="1">
    <source>
        <dbReference type="SAM" id="MobiDB-lite"/>
    </source>
</evidence>
<evidence type="ECO:0000313" key="3">
    <source>
        <dbReference type="Proteomes" id="UP000320496"/>
    </source>
</evidence>
<keyword evidence="3" id="KW-1185">Reference proteome</keyword>
<dbReference type="Proteomes" id="UP000320496">
    <property type="component" value="Chromosome"/>
</dbReference>
<name>A0A517Z4U7_9PLAN</name>
<evidence type="ECO:0000313" key="2">
    <source>
        <dbReference type="EMBL" id="QDU37500.1"/>
    </source>
</evidence>
<sequence length="89" mass="9560">MFFKSPPESRIPSGHTSGDRLAASQRVCDRCYAGRDGEADHPRTPQTDYQGPLQCGLGAAPMRATLRNCSDSVCSYSMFSTSEANVGKA</sequence>
<gene>
    <name evidence="2" type="ORF">Mal4_18140</name>
</gene>
<accession>A0A517Z4U7</accession>
<dbReference type="AlphaFoldDB" id="A0A517Z4U7"/>